<feature type="non-terminal residue" evidence="1">
    <location>
        <position position="1"/>
    </location>
</feature>
<comment type="caution">
    <text evidence="1">The sequence shown here is derived from an EMBL/GenBank/DDBJ whole genome shotgun (WGS) entry which is preliminary data.</text>
</comment>
<proteinExistence type="predicted"/>
<gene>
    <name evidence="1" type="ORF">RPERSI_LOCUS4666</name>
</gene>
<dbReference type="EMBL" id="CAJVQC010006595">
    <property type="protein sequence ID" value="CAG8568722.1"/>
    <property type="molecule type" value="Genomic_DNA"/>
</dbReference>
<keyword evidence="2" id="KW-1185">Reference proteome</keyword>
<organism evidence="1 2">
    <name type="scientific">Racocetra persica</name>
    <dbReference type="NCBI Taxonomy" id="160502"/>
    <lineage>
        <taxon>Eukaryota</taxon>
        <taxon>Fungi</taxon>
        <taxon>Fungi incertae sedis</taxon>
        <taxon>Mucoromycota</taxon>
        <taxon>Glomeromycotina</taxon>
        <taxon>Glomeromycetes</taxon>
        <taxon>Diversisporales</taxon>
        <taxon>Gigasporaceae</taxon>
        <taxon>Racocetra</taxon>
    </lineage>
</organism>
<name>A0ACA9M7B2_9GLOM</name>
<accession>A0ACA9M7B2</accession>
<protein>
    <submittedName>
        <fullName evidence="1">21798_t:CDS:1</fullName>
    </submittedName>
</protein>
<evidence type="ECO:0000313" key="2">
    <source>
        <dbReference type="Proteomes" id="UP000789920"/>
    </source>
</evidence>
<reference evidence="1" key="1">
    <citation type="submission" date="2021-06" db="EMBL/GenBank/DDBJ databases">
        <authorList>
            <person name="Kallberg Y."/>
            <person name="Tangrot J."/>
            <person name="Rosling A."/>
        </authorList>
    </citation>
    <scope>NUCLEOTIDE SEQUENCE</scope>
    <source>
        <strain evidence="1">MA461A</strain>
    </source>
</reference>
<evidence type="ECO:0000313" key="1">
    <source>
        <dbReference type="EMBL" id="CAG8568722.1"/>
    </source>
</evidence>
<dbReference type="Proteomes" id="UP000789920">
    <property type="component" value="Unassembled WGS sequence"/>
</dbReference>
<sequence length="163" mass="18353">LKTPNSKFFNYPEVVEISDTDDEQTTADTTKYEYSASEMVSEKSNWDKVSAIRNNRGVQRELSALSHESDSTNNSEYPKTSLTGVASIYNVSGWDPNEAKQAFGIANIQYSYRNPGNIQQIQKCLFLGVSVHKNYHSCQGIKIYEFSSPELNVVHTSIDLKIN</sequence>